<accession>A0A941IYP4</accession>
<dbReference type="PANTHER" id="PTHR43818">
    <property type="entry name" value="BCDNA.GH03377"/>
    <property type="match status" value="1"/>
</dbReference>
<keyword evidence="5" id="KW-1185">Reference proteome</keyword>
<dbReference type="Proteomes" id="UP000679220">
    <property type="component" value="Unassembled WGS sequence"/>
</dbReference>
<evidence type="ECO:0000259" key="2">
    <source>
        <dbReference type="Pfam" id="PF01408"/>
    </source>
</evidence>
<dbReference type="Gene3D" id="3.40.50.720">
    <property type="entry name" value="NAD(P)-binding Rossmann-like Domain"/>
    <property type="match status" value="1"/>
</dbReference>
<evidence type="ECO:0000313" key="4">
    <source>
        <dbReference type="EMBL" id="MBR8536007.1"/>
    </source>
</evidence>
<dbReference type="InterPro" id="IPR000683">
    <property type="entry name" value="Gfo/Idh/MocA-like_OxRdtase_N"/>
</dbReference>
<dbReference type="GO" id="GO:0000166">
    <property type="term" value="F:nucleotide binding"/>
    <property type="evidence" value="ECO:0007669"/>
    <property type="project" value="InterPro"/>
</dbReference>
<comment type="caution">
    <text evidence="4">The sequence shown here is derived from an EMBL/GenBank/DDBJ whole genome shotgun (WGS) entry which is preliminary data.</text>
</comment>
<organism evidence="4 5">
    <name type="scientific">Carboxylicivirga sediminis</name>
    <dbReference type="NCBI Taxonomy" id="2006564"/>
    <lineage>
        <taxon>Bacteria</taxon>
        <taxon>Pseudomonadati</taxon>
        <taxon>Bacteroidota</taxon>
        <taxon>Bacteroidia</taxon>
        <taxon>Marinilabiliales</taxon>
        <taxon>Marinilabiliaceae</taxon>
        <taxon>Carboxylicivirga</taxon>
    </lineage>
</organism>
<reference evidence="4" key="1">
    <citation type="journal article" date="2018" name="Int. J. Syst. Evol. Microbiol.">
        <title>Carboxylicivirga sediminis sp. nov., isolated from coastal sediment.</title>
        <authorList>
            <person name="Wang F.Q."/>
            <person name="Ren L.H."/>
            <person name="Zou R.J."/>
            <person name="Sun Y.Z."/>
            <person name="Liu X.J."/>
            <person name="Jiang F."/>
            <person name="Liu L.J."/>
        </authorList>
    </citation>
    <scope>NUCLEOTIDE SEQUENCE</scope>
    <source>
        <strain evidence="4">JR1</strain>
    </source>
</reference>
<dbReference type="InterPro" id="IPR050463">
    <property type="entry name" value="Gfo/Idh/MocA_oxidrdct_glycsds"/>
</dbReference>
<feature type="domain" description="Gfo/Idh/MocA-like oxidoreductase bacterial type C-terminal" evidence="3">
    <location>
        <begin position="185"/>
        <end position="438"/>
    </location>
</feature>
<reference evidence="4" key="2">
    <citation type="submission" date="2021-04" db="EMBL/GenBank/DDBJ databases">
        <authorList>
            <person name="Zhang T."/>
            <person name="Zhang Y."/>
            <person name="Lu D."/>
            <person name="Zuo D."/>
            <person name="Du Z."/>
        </authorList>
    </citation>
    <scope>NUCLEOTIDE SEQUENCE</scope>
    <source>
        <strain evidence="4">JR1</strain>
    </source>
</reference>
<dbReference type="EMBL" id="JAGTAR010000014">
    <property type="protein sequence ID" value="MBR8536007.1"/>
    <property type="molecule type" value="Genomic_DNA"/>
</dbReference>
<dbReference type="Pfam" id="PF19051">
    <property type="entry name" value="GFO_IDH_MocA_C2"/>
    <property type="match status" value="1"/>
</dbReference>
<dbReference type="Pfam" id="PF01408">
    <property type="entry name" value="GFO_IDH_MocA"/>
    <property type="match status" value="1"/>
</dbReference>
<evidence type="ECO:0000313" key="5">
    <source>
        <dbReference type="Proteomes" id="UP000679220"/>
    </source>
</evidence>
<sequence>MKENKKEITCCSEGQQGDKNGIQRRDFLKKGLLGLTALTIVPRHVLGGPGYTAPSDQITKAIIGMGGIGYGHHLTREGRLVAICDVDQNHLKRAIDKVGKGIPAYTDFRDLLQQKDVDVVHIATPPHWHGIMSVMAAEAGKDIWCEKPMTRTIDEGIKVVEAVRKSGSMFRLNTWFRFKDNFYGLGTTVKPLKKAIDSGVLGWPLKVTISGVTGYNWKFYWQGEHNLPPQPVPETLDYNMWLGPAPAKPYNSRRVHTKFRGYWDYDGGGLGDMGQHYIDPVQYILGKDDTSPVKVEVDAPQQHPDAVGTWRKITYTYADGCQIILDGENKDQDAAYIEGPKGKIYKGFRSTIPNLKGIIDSMPDPEPQITSFHESVRSRKKFALNEENGHRSCTIVNMGIVALRLGRTLHFDPVKQEFINDDGANRLLNQPMRGNWSI</sequence>
<dbReference type="PANTHER" id="PTHR43818:SF11">
    <property type="entry name" value="BCDNA.GH03377"/>
    <property type="match status" value="1"/>
</dbReference>
<gene>
    <name evidence="4" type="ORF">KDU71_10595</name>
</gene>
<name>A0A941IYP4_9BACT</name>
<proteinExistence type="predicted"/>
<dbReference type="InterPro" id="IPR036291">
    <property type="entry name" value="NAD(P)-bd_dom_sf"/>
</dbReference>
<dbReference type="InterPro" id="IPR043906">
    <property type="entry name" value="Gfo/Idh/MocA_OxRdtase_bact_C"/>
</dbReference>
<dbReference type="SUPFAM" id="SSF55347">
    <property type="entry name" value="Glyceraldehyde-3-phosphate dehydrogenase-like, C-terminal domain"/>
    <property type="match status" value="1"/>
</dbReference>
<dbReference type="RefSeq" id="WP_212190624.1">
    <property type="nucleotide sequence ID" value="NZ_JAGTAR010000014.1"/>
</dbReference>
<dbReference type="Gene3D" id="3.30.360.10">
    <property type="entry name" value="Dihydrodipicolinate Reductase, domain 2"/>
    <property type="match status" value="1"/>
</dbReference>
<evidence type="ECO:0000259" key="3">
    <source>
        <dbReference type="Pfam" id="PF19051"/>
    </source>
</evidence>
<dbReference type="AlphaFoldDB" id="A0A941IYP4"/>
<evidence type="ECO:0000256" key="1">
    <source>
        <dbReference type="ARBA" id="ARBA00023002"/>
    </source>
</evidence>
<dbReference type="GO" id="GO:0016491">
    <property type="term" value="F:oxidoreductase activity"/>
    <property type="evidence" value="ECO:0007669"/>
    <property type="project" value="UniProtKB-KW"/>
</dbReference>
<dbReference type="SUPFAM" id="SSF51735">
    <property type="entry name" value="NAD(P)-binding Rossmann-fold domains"/>
    <property type="match status" value="1"/>
</dbReference>
<protein>
    <submittedName>
        <fullName evidence="4">Gfo/Idh/MocA family oxidoreductase</fullName>
    </submittedName>
</protein>
<keyword evidence="1" id="KW-0560">Oxidoreductase</keyword>
<feature type="domain" description="Gfo/Idh/MocA-like oxidoreductase N-terminal" evidence="2">
    <location>
        <begin position="61"/>
        <end position="172"/>
    </location>
</feature>